<feature type="region of interest" description="Disordered" evidence="1">
    <location>
        <begin position="1"/>
        <end position="99"/>
    </location>
</feature>
<name>Q8GAP4_PAENI</name>
<dbReference type="EMBL" id="AJ507836">
    <property type="protein sequence ID" value="CAD47859.1"/>
    <property type="molecule type" value="Genomic_DNA"/>
</dbReference>
<evidence type="ECO:0000256" key="1">
    <source>
        <dbReference type="SAM" id="MobiDB-lite"/>
    </source>
</evidence>
<evidence type="ECO:0000313" key="2">
    <source>
        <dbReference type="EMBL" id="CAD47859.1"/>
    </source>
</evidence>
<sequence length="99" mass="10901">MIRRTATKRRRRQRAGPGTAELCDDGTGPNRRPRKRRGVDAFPGSPGEPPTPSTPRSTPGEDQCRGPRHLPEPEGLLVRAAVRRRQPPPAPPRRRTAGS</sequence>
<geneLocation type="plasmid" evidence="2">
    <name>pAO1</name>
</geneLocation>
<feature type="compositionally biased region" description="Basic and acidic residues" evidence="1">
    <location>
        <begin position="62"/>
        <end position="72"/>
    </location>
</feature>
<reference evidence="2" key="1">
    <citation type="journal article" date="2003" name="J. Bacteriol.">
        <title>Sequence of the 165-kilobase catabolic plasmid pAO1 from Arthrobacter nicotinovorans and identification of a pAO1-dependent nicotine uptake system.</title>
        <authorList>
            <person name="Igloi G.L."/>
            <person name="Brandsch R."/>
        </authorList>
    </citation>
    <scope>NUCLEOTIDE SEQUENCE [LARGE SCALE GENOMIC DNA]</scope>
    <source>
        <strain evidence="2">ATCC 49919</strain>
        <plasmid evidence="2">pAO1</plasmid>
    </source>
</reference>
<dbReference type="AlphaFoldDB" id="Q8GAP4"/>
<feature type="compositionally biased region" description="Basic residues" evidence="1">
    <location>
        <begin position="1"/>
        <end position="14"/>
    </location>
</feature>
<protein>
    <submittedName>
        <fullName evidence="2">Uncharacterized protein</fullName>
    </submittedName>
</protein>
<keyword evidence="2" id="KW-0614">Plasmid</keyword>
<reference evidence="2" key="2">
    <citation type="submission" date="2013-12" db="EMBL/GenBank/DDBJ databases">
        <authorList>
            <person name="Mihasan M."/>
            <person name="Brandsch R."/>
        </authorList>
    </citation>
    <scope>NUCLEOTIDE SEQUENCE</scope>
    <source>
        <strain evidence="2">ATCC 49919</strain>
        <plasmid evidence="2">pAO1</plasmid>
    </source>
</reference>
<accession>Q8GAP4</accession>
<feature type="compositionally biased region" description="Basic residues" evidence="1">
    <location>
        <begin position="81"/>
        <end position="99"/>
    </location>
</feature>
<organism evidence="2">
    <name type="scientific">Paenarthrobacter nicotinovorans</name>
    <name type="common">Arthrobacter nicotinovorans</name>
    <dbReference type="NCBI Taxonomy" id="29320"/>
    <lineage>
        <taxon>Bacteria</taxon>
        <taxon>Bacillati</taxon>
        <taxon>Actinomycetota</taxon>
        <taxon>Actinomycetes</taxon>
        <taxon>Micrococcales</taxon>
        <taxon>Micrococcaceae</taxon>
        <taxon>Paenarthrobacter</taxon>
    </lineage>
</organism>
<feature type="non-terminal residue" evidence="2">
    <location>
        <position position="99"/>
    </location>
</feature>
<proteinExistence type="predicted"/>